<protein>
    <recommendedName>
        <fullName evidence="3">BNR/Asp-box repeat protein</fullName>
    </recommendedName>
</protein>
<reference evidence="1 2" key="1">
    <citation type="submission" date="2019-03" db="EMBL/GenBank/DDBJ databases">
        <title>Genomic Encyclopedia of Type Strains, Phase IV (KMG-IV): sequencing the most valuable type-strain genomes for metagenomic binning, comparative biology and taxonomic classification.</title>
        <authorList>
            <person name="Goeker M."/>
        </authorList>
    </citation>
    <scope>NUCLEOTIDE SEQUENCE [LARGE SCALE GENOMIC DNA]</scope>
    <source>
        <strain evidence="1 2">DSM 21667</strain>
    </source>
</reference>
<dbReference type="Gene3D" id="2.130.10.10">
    <property type="entry name" value="YVTN repeat-like/Quinoprotein amine dehydrogenase"/>
    <property type="match status" value="1"/>
</dbReference>
<organism evidence="1 2">
    <name type="scientific">Tahibacter aquaticus</name>
    <dbReference type="NCBI Taxonomy" id="520092"/>
    <lineage>
        <taxon>Bacteria</taxon>
        <taxon>Pseudomonadati</taxon>
        <taxon>Pseudomonadota</taxon>
        <taxon>Gammaproteobacteria</taxon>
        <taxon>Lysobacterales</taxon>
        <taxon>Rhodanobacteraceae</taxon>
        <taxon>Tahibacter</taxon>
    </lineage>
</organism>
<comment type="caution">
    <text evidence="1">The sequence shown here is derived from an EMBL/GenBank/DDBJ whole genome shotgun (WGS) entry which is preliminary data.</text>
</comment>
<gene>
    <name evidence="1" type="ORF">DFR29_11358</name>
</gene>
<evidence type="ECO:0008006" key="3">
    <source>
        <dbReference type="Google" id="ProtNLM"/>
    </source>
</evidence>
<accession>A0A4R6YQY7</accession>
<dbReference type="EMBL" id="SNZH01000013">
    <property type="protein sequence ID" value="TDR40358.1"/>
    <property type="molecule type" value="Genomic_DNA"/>
</dbReference>
<proteinExistence type="predicted"/>
<dbReference type="InterPro" id="IPR015943">
    <property type="entry name" value="WD40/YVTN_repeat-like_dom_sf"/>
</dbReference>
<dbReference type="SUPFAM" id="SSF110296">
    <property type="entry name" value="Oligoxyloglucan reducing end-specific cellobiohydrolase"/>
    <property type="match status" value="1"/>
</dbReference>
<dbReference type="RefSeq" id="WP_133820312.1">
    <property type="nucleotide sequence ID" value="NZ_SNZH01000013.1"/>
</dbReference>
<sequence>MYRSLDGGVTWSSIAIGDGACCVTDIRFFGGCKVVAIVDERLYVSADSGQTWTQRGGGVFRHMSLAAVPADPPQQIAANATSCWRSTDFFSTVQNCGGGLVAAGRPPATLAIARHSLGGYSVMQPHGRDGVRRVHQNAVNGYAENTGMPAEHLRGLALHPPDPQVLYTGRWVGKNNHDPLLRSIDGDSWTALHAQLPVGAVWDLRIAPADQRRLHIAGSHGVWTTLSPPDRIFEDSGL</sequence>
<keyword evidence="2" id="KW-1185">Reference proteome</keyword>
<dbReference type="OrthoDB" id="5711096at2"/>
<evidence type="ECO:0000313" key="2">
    <source>
        <dbReference type="Proteomes" id="UP000295293"/>
    </source>
</evidence>
<evidence type="ECO:0000313" key="1">
    <source>
        <dbReference type="EMBL" id="TDR40358.1"/>
    </source>
</evidence>
<dbReference type="AlphaFoldDB" id="A0A4R6YQY7"/>
<name>A0A4R6YQY7_9GAMM</name>
<dbReference type="Proteomes" id="UP000295293">
    <property type="component" value="Unassembled WGS sequence"/>
</dbReference>